<evidence type="ECO:0000256" key="10">
    <source>
        <dbReference type="ARBA" id="ARBA00022824"/>
    </source>
</evidence>
<evidence type="ECO:0000256" key="2">
    <source>
        <dbReference type="ARBA" id="ARBA00004771"/>
    </source>
</evidence>
<evidence type="ECO:0000256" key="9">
    <source>
        <dbReference type="ARBA" id="ARBA00022798"/>
    </source>
</evidence>
<dbReference type="EMBL" id="JBBCAQ010000037">
    <property type="protein sequence ID" value="KAK7573548.1"/>
    <property type="molecule type" value="Genomic_DNA"/>
</dbReference>
<dbReference type="GO" id="GO:0004144">
    <property type="term" value="F:diacylglycerol O-acyltransferase activity"/>
    <property type="evidence" value="ECO:0007669"/>
    <property type="project" value="UniProtKB-EC"/>
</dbReference>
<dbReference type="CDD" id="cd07987">
    <property type="entry name" value="LPLAT_MGAT-like"/>
    <property type="match status" value="1"/>
</dbReference>
<comment type="subcellular location">
    <subcellularLocation>
        <location evidence="1">Endoplasmic reticulum membrane</location>
        <topology evidence="1">Multi-pass membrane protein</topology>
    </subcellularLocation>
</comment>
<evidence type="ECO:0000256" key="13">
    <source>
        <dbReference type="ARBA" id="ARBA00023136"/>
    </source>
</evidence>
<keyword evidence="14" id="KW-0012">Acyltransferase</keyword>
<name>A0AAN9T460_9HEMI</name>
<dbReference type="GO" id="GO:0006071">
    <property type="term" value="P:glycerol metabolic process"/>
    <property type="evidence" value="ECO:0007669"/>
    <property type="project" value="UniProtKB-KW"/>
</dbReference>
<evidence type="ECO:0000256" key="11">
    <source>
        <dbReference type="ARBA" id="ARBA00022989"/>
    </source>
</evidence>
<comment type="pathway">
    <text evidence="2">Glycerolipid metabolism; triacylglycerol biosynthesis.</text>
</comment>
<keyword evidence="8" id="KW-0812">Transmembrane</keyword>
<reference evidence="15 16" key="1">
    <citation type="submission" date="2024-03" db="EMBL/GenBank/DDBJ databases">
        <title>Adaptation during the transition from Ophiocordyceps entomopathogen to insect associate is accompanied by gene loss and intensified selection.</title>
        <authorList>
            <person name="Ward C.M."/>
            <person name="Onetto C.A."/>
            <person name="Borneman A.R."/>
        </authorList>
    </citation>
    <scope>NUCLEOTIDE SEQUENCE [LARGE SCALE GENOMIC DNA]</scope>
    <source>
        <strain evidence="15">AWRI1</strain>
        <tissue evidence="15">Single Adult Female</tissue>
    </source>
</reference>
<dbReference type="SUPFAM" id="SSF69593">
    <property type="entry name" value="Glycerol-3-phosphate (1)-acyltransferase"/>
    <property type="match status" value="1"/>
</dbReference>
<dbReference type="PANTHER" id="PTHR12317:SF0">
    <property type="entry name" value="ACYLTRANSFERASE"/>
    <property type="match status" value="1"/>
</dbReference>
<sequence length="227" mass="25569">MKIQSVAPIGCVANLCTNTNNVAELFPDIDIRTVTLSSVFRFPLTREILMAFGLCTANKKNILYLLNSSPSKAVMIFPGGNKEYHLSHPGNVYTIVKNRKGFIRLALESGSSLVPVFSFGEQNIFDTLEFKSPVLIGLNKLFYKCTRGSLTYVWGRGCFQDNYGILPHRRPITTVVGKPIEVPKVENPPAELVDEYHEKFFKALIDLFEEYKYNYDEAGDEAQLVMV</sequence>
<evidence type="ECO:0000256" key="14">
    <source>
        <dbReference type="ARBA" id="ARBA00023315"/>
    </source>
</evidence>
<keyword evidence="13" id="KW-0472">Membrane</keyword>
<dbReference type="GO" id="GO:0005789">
    <property type="term" value="C:endoplasmic reticulum membrane"/>
    <property type="evidence" value="ECO:0007669"/>
    <property type="project" value="UniProtKB-SubCell"/>
</dbReference>
<keyword evidence="6" id="KW-0444">Lipid biosynthesis</keyword>
<protein>
    <recommendedName>
        <fullName evidence="5">diacylglycerol O-acyltransferase</fullName>
        <ecNumber evidence="5">2.3.1.20</ecNumber>
    </recommendedName>
</protein>
<keyword evidence="9" id="KW-0319">Glycerol metabolism</keyword>
<proteinExistence type="inferred from homology"/>
<dbReference type="EC" id="2.3.1.20" evidence="5"/>
<evidence type="ECO:0000256" key="7">
    <source>
        <dbReference type="ARBA" id="ARBA00022679"/>
    </source>
</evidence>
<dbReference type="Pfam" id="PF03982">
    <property type="entry name" value="DAGAT"/>
    <property type="match status" value="1"/>
</dbReference>
<keyword evidence="11" id="KW-1133">Transmembrane helix</keyword>
<keyword evidence="12" id="KW-0443">Lipid metabolism</keyword>
<dbReference type="AlphaFoldDB" id="A0AAN9T460"/>
<evidence type="ECO:0000256" key="8">
    <source>
        <dbReference type="ARBA" id="ARBA00022692"/>
    </source>
</evidence>
<accession>A0AAN9T460</accession>
<evidence type="ECO:0000256" key="12">
    <source>
        <dbReference type="ARBA" id="ARBA00023098"/>
    </source>
</evidence>
<evidence type="ECO:0000256" key="6">
    <source>
        <dbReference type="ARBA" id="ARBA00022516"/>
    </source>
</evidence>
<evidence type="ECO:0000256" key="1">
    <source>
        <dbReference type="ARBA" id="ARBA00004477"/>
    </source>
</evidence>
<comment type="caution">
    <text evidence="15">The sequence shown here is derived from an EMBL/GenBank/DDBJ whole genome shotgun (WGS) entry which is preliminary data.</text>
</comment>
<keyword evidence="16" id="KW-1185">Reference proteome</keyword>
<comment type="similarity">
    <text evidence="4">Belongs to the diacylglycerol acyltransferase family.</text>
</comment>
<comment type="pathway">
    <text evidence="3">Lipid metabolism.</text>
</comment>
<keyword evidence="7" id="KW-0808">Transferase</keyword>
<organism evidence="15 16">
    <name type="scientific">Parthenolecanium corni</name>
    <dbReference type="NCBI Taxonomy" id="536013"/>
    <lineage>
        <taxon>Eukaryota</taxon>
        <taxon>Metazoa</taxon>
        <taxon>Ecdysozoa</taxon>
        <taxon>Arthropoda</taxon>
        <taxon>Hexapoda</taxon>
        <taxon>Insecta</taxon>
        <taxon>Pterygota</taxon>
        <taxon>Neoptera</taxon>
        <taxon>Paraneoptera</taxon>
        <taxon>Hemiptera</taxon>
        <taxon>Sternorrhyncha</taxon>
        <taxon>Coccoidea</taxon>
        <taxon>Coccidae</taxon>
        <taxon>Parthenolecanium</taxon>
    </lineage>
</organism>
<evidence type="ECO:0000256" key="4">
    <source>
        <dbReference type="ARBA" id="ARBA00005420"/>
    </source>
</evidence>
<dbReference type="PANTHER" id="PTHR12317">
    <property type="entry name" value="DIACYLGLYCEROL O-ACYLTRANSFERASE"/>
    <property type="match status" value="1"/>
</dbReference>
<dbReference type="InterPro" id="IPR007130">
    <property type="entry name" value="DAGAT"/>
</dbReference>
<evidence type="ECO:0000256" key="5">
    <source>
        <dbReference type="ARBA" id="ARBA00013244"/>
    </source>
</evidence>
<keyword evidence="10" id="KW-0256">Endoplasmic reticulum</keyword>
<dbReference type="GO" id="GO:0019432">
    <property type="term" value="P:triglyceride biosynthetic process"/>
    <property type="evidence" value="ECO:0007669"/>
    <property type="project" value="TreeGrafter"/>
</dbReference>
<dbReference type="Proteomes" id="UP001367676">
    <property type="component" value="Unassembled WGS sequence"/>
</dbReference>
<evidence type="ECO:0000256" key="3">
    <source>
        <dbReference type="ARBA" id="ARBA00005189"/>
    </source>
</evidence>
<gene>
    <name evidence="15" type="ORF">V9T40_010739</name>
</gene>
<evidence type="ECO:0000313" key="16">
    <source>
        <dbReference type="Proteomes" id="UP001367676"/>
    </source>
</evidence>
<evidence type="ECO:0000313" key="15">
    <source>
        <dbReference type="EMBL" id="KAK7573548.1"/>
    </source>
</evidence>